<accession>A0A2M4DH71</accession>
<evidence type="ECO:0000256" key="2">
    <source>
        <dbReference type="SAM" id="Phobius"/>
    </source>
</evidence>
<keyword evidence="2" id="KW-1133">Transmembrane helix</keyword>
<feature type="region of interest" description="Disordered" evidence="1">
    <location>
        <begin position="50"/>
        <end position="87"/>
    </location>
</feature>
<dbReference type="EMBL" id="GGFL01012673">
    <property type="protein sequence ID" value="MBW76851.1"/>
    <property type="molecule type" value="Transcribed_RNA"/>
</dbReference>
<keyword evidence="2" id="KW-0812">Transmembrane</keyword>
<evidence type="ECO:0000256" key="1">
    <source>
        <dbReference type="SAM" id="MobiDB-lite"/>
    </source>
</evidence>
<sequence>MEDGMVIWCAVMMAMAWLVCLLNPFAAMKHDKKVKEGPIITTIITIISQNQPSNDDNDEKEREKRERKRKRVACNVKNDTRSKVLQK</sequence>
<reference evidence="3" key="1">
    <citation type="submission" date="2018-01" db="EMBL/GenBank/DDBJ databases">
        <title>An insight into the sialome of Amazonian anophelines.</title>
        <authorList>
            <person name="Ribeiro J.M."/>
            <person name="Scarpassa V."/>
            <person name="Calvo E."/>
        </authorList>
    </citation>
    <scope>NUCLEOTIDE SEQUENCE</scope>
</reference>
<organism evidence="3">
    <name type="scientific">Anopheles darlingi</name>
    <name type="common">Mosquito</name>
    <dbReference type="NCBI Taxonomy" id="43151"/>
    <lineage>
        <taxon>Eukaryota</taxon>
        <taxon>Metazoa</taxon>
        <taxon>Ecdysozoa</taxon>
        <taxon>Arthropoda</taxon>
        <taxon>Hexapoda</taxon>
        <taxon>Insecta</taxon>
        <taxon>Pterygota</taxon>
        <taxon>Neoptera</taxon>
        <taxon>Endopterygota</taxon>
        <taxon>Diptera</taxon>
        <taxon>Nematocera</taxon>
        <taxon>Culicoidea</taxon>
        <taxon>Culicidae</taxon>
        <taxon>Anophelinae</taxon>
        <taxon>Anopheles</taxon>
    </lineage>
</organism>
<proteinExistence type="predicted"/>
<feature type="compositionally biased region" description="Basic and acidic residues" evidence="1">
    <location>
        <begin position="78"/>
        <end position="87"/>
    </location>
</feature>
<feature type="transmembrane region" description="Helical" evidence="2">
    <location>
        <begin position="6"/>
        <end position="26"/>
    </location>
</feature>
<dbReference type="AlphaFoldDB" id="A0A2M4DH71"/>
<keyword evidence="2" id="KW-0472">Membrane</keyword>
<protein>
    <submittedName>
        <fullName evidence="3">Putative secreted protein</fullName>
    </submittedName>
</protein>
<evidence type="ECO:0000313" key="3">
    <source>
        <dbReference type="EMBL" id="MBW76851.1"/>
    </source>
</evidence>
<name>A0A2M4DH71_ANODA</name>